<dbReference type="Gene3D" id="2.30.42.10">
    <property type="match status" value="1"/>
</dbReference>
<dbReference type="InterPro" id="IPR036034">
    <property type="entry name" value="PDZ_sf"/>
</dbReference>
<evidence type="ECO:0000313" key="4">
    <source>
        <dbReference type="Proteomes" id="UP000317093"/>
    </source>
</evidence>
<name>A0A518BB13_9BACT</name>
<dbReference type="KEGG" id="knv:Pan216_50570"/>
<sequence precursor="true">MRLLTSLVVLAVMAGAAGAATPRPKIARAIAPVLRDPKADGLLIYDIEPESQADKAGLRIGDILKIFDGQPVTTKGELVRLGQAAARERRSGILAVVQRGDESVEAMFDPAPLGVHLVEVRAGVSRPLWSRPTRFEPDFSGVQQRMSQSDHWDLLMHGDVVVGWRHVFFARQGDLLFMRAQTRIVSETQDRKLDVTLSYTADKTFTPKSIRLVSADRLVLELAAADGKFQGHRVGIPVEADLPDDALSVHLAAEVATTLPQKEGASLRCSYLDTASMVAAPFSDLTCMGKEQIAYQARPVDTYRYRQSVFGSPVADFWIDEQRNVIKCRYRDGIEAVAASRTRVLEQFPHAEQEFPEIHLLTKPKQPETPRAN</sequence>
<gene>
    <name evidence="3" type="ORF">Pan216_50570</name>
</gene>
<dbReference type="SUPFAM" id="SSF50156">
    <property type="entry name" value="PDZ domain-like"/>
    <property type="match status" value="1"/>
</dbReference>
<dbReference type="RefSeq" id="WP_145262179.1">
    <property type="nucleotide sequence ID" value="NZ_CP036279.1"/>
</dbReference>
<reference evidence="3 4" key="1">
    <citation type="submission" date="2019-02" db="EMBL/GenBank/DDBJ databases">
        <title>Deep-cultivation of Planctomycetes and their phenomic and genomic characterization uncovers novel biology.</title>
        <authorList>
            <person name="Wiegand S."/>
            <person name="Jogler M."/>
            <person name="Boedeker C."/>
            <person name="Pinto D."/>
            <person name="Vollmers J."/>
            <person name="Rivas-Marin E."/>
            <person name="Kohn T."/>
            <person name="Peeters S.H."/>
            <person name="Heuer A."/>
            <person name="Rast P."/>
            <person name="Oberbeckmann S."/>
            <person name="Bunk B."/>
            <person name="Jeske O."/>
            <person name="Meyerdierks A."/>
            <person name="Storesund J.E."/>
            <person name="Kallscheuer N."/>
            <person name="Luecker S."/>
            <person name="Lage O.M."/>
            <person name="Pohl T."/>
            <person name="Merkel B.J."/>
            <person name="Hornburger P."/>
            <person name="Mueller R.-W."/>
            <person name="Bruemmer F."/>
            <person name="Labrenz M."/>
            <person name="Spormann A.M."/>
            <person name="Op den Camp H."/>
            <person name="Overmann J."/>
            <person name="Amann R."/>
            <person name="Jetten M.S.M."/>
            <person name="Mascher T."/>
            <person name="Medema M.H."/>
            <person name="Devos D.P."/>
            <person name="Kaster A.-K."/>
            <person name="Ovreas L."/>
            <person name="Rohde M."/>
            <person name="Galperin M.Y."/>
            <person name="Jogler C."/>
        </authorList>
    </citation>
    <scope>NUCLEOTIDE SEQUENCE [LARGE SCALE GENOMIC DNA]</scope>
    <source>
        <strain evidence="3 4">Pan216</strain>
    </source>
</reference>
<dbReference type="Pfam" id="PF17820">
    <property type="entry name" value="PDZ_6"/>
    <property type="match status" value="1"/>
</dbReference>
<keyword evidence="4" id="KW-1185">Reference proteome</keyword>
<evidence type="ECO:0000259" key="2">
    <source>
        <dbReference type="Pfam" id="PF17820"/>
    </source>
</evidence>
<dbReference type="Proteomes" id="UP000317093">
    <property type="component" value="Chromosome"/>
</dbReference>
<dbReference type="AlphaFoldDB" id="A0A518BB13"/>
<feature type="signal peptide" evidence="1">
    <location>
        <begin position="1"/>
        <end position="19"/>
    </location>
</feature>
<proteinExistence type="predicted"/>
<feature type="domain" description="PDZ" evidence="2">
    <location>
        <begin position="44"/>
        <end position="89"/>
    </location>
</feature>
<organism evidence="3 4">
    <name type="scientific">Kolteria novifilia</name>
    <dbReference type="NCBI Taxonomy" id="2527975"/>
    <lineage>
        <taxon>Bacteria</taxon>
        <taxon>Pseudomonadati</taxon>
        <taxon>Planctomycetota</taxon>
        <taxon>Planctomycetia</taxon>
        <taxon>Kolteriales</taxon>
        <taxon>Kolteriaceae</taxon>
        <taxon>Kolteria</taxon>
    </lineage>
</organism>
<accession>A0A518BB13</accession>
<protein>
    <recommendedName>
        <fullName evidence="2">PDZ domain-containing protein</fullName>
    </recommendedName>
</protein>
<evidence type="ECO:0000313" key="3">
    <source>
        <dbReference type="EMBL" id="QDU64168.1"/>
    </source>
</evidence>
<keyword evidence="1" id="KW-0732">Signal</keyword>
<dbReference type="OrthoDB" id="251146at2"/>
<dbReference type="InterPro" id="IPR041489">
    <property type="entry name" value="PDZ_6"/>
</dbReference>
<dbReference type="EMBL" id="CP036279">
    <property type="protein sequence ID" value="QDU64168.1"/>
    <property type="molecule type" value="Genomic_DNA"/>
</dbReference>
<feature type="chain" id="PRO_5021892471" description="PDZ domain-containing protein" evidence="1">
    <location>
        <begin position="20"/>
        <end position="373"/>
    </location>
</feature>
<evidence type="ECO:0000256" key="1">
    <source>
        <dbReference type="SAM" id="SignalP"/>
    </source>
</evidence>